<sequence>MDGNCRYEISQGTYVKLVLHSLKHGSSAVNGVLLGRLRDGAVEISDAVPLFHSQLGLLAPLELALIQIEECFGSKGLSIVGYYHANERYEDANLNNIAIKIGDHISRYFPHAALLLLNNKKLEALPKTKNRSPVLELYIKDSSKRWRQVESDGSRLVLKEPSANIVLLDYISSEKWHEVVDFDEHLDDVSKDWLNPNLFK</sequence>
<comment type="caution">
    <text evidence="3">The sequence shown here is derived from an EMBL/GenBank/DDBJ whole genome shotgun (WGS) entry which is preliminary data.</text>
</comment>
<dbReference type="Gene3D" id="3.40.140.10">
    <property type="entry name" value="Cytidine Deaminase, domain 2"/>
    <property type="match status" value="1"/>
</dbReference>
<dbReference type="Proteomes" id="UP001180020">
    <property type="component" value="Unassembled WGS sequence"/>
</dbReference>
<organism evidence="3 4">
    <name type="scientific">Acorus calamus</name>
    <name type="common">Sweet flag</name>
    <dbReference type="NCBI Taxonomy" id="4465"/>
    <lineage>
        <taxon>Eukaryota</taxon>
        <taxon>Viridiplantae</taxon>
        <taxon>Streptophyta</taxon>
        <taxon>Embryophyta</taxon>
        <taxon>Tracheophyta</taxon>
        <taxon>Spermatophyta</taxon>
        <taxon>Magnoliopsida</taxon>
        <taxon>Liliopsida</taxon>
        <taxon>Acoraceae</taxon>
        <taxon>Acorus</taxon>
    </lineage>
</organism>
<dbReference type="CDD" id="cd08060">
    <property type="entry name" value="MPN_UPF0172"/>
    <property type="match status" value="1"/>
</dbReference>
<dbReference type="AlphaFoldDB" id="A0AAV9CVP3"/>
<dbReference type="InterPro" id="IPR005366">
    <property type="entry name" value="EMC8/9"/>
</dbReference>
<gene>
    <name evidence="3" type="ORF">QJS10_CPB17g02645</name>
</gene>
<name>A0AAV9CVP3_ACOCL</name>
<comment type="similarity">
    <text evidence="1">Belongs to the EMC8/EMC9 family.</text>
</comment>
<dbReference type="GO" id="GO:0072546">
    <property type="term" value="C:EMC complex"/>
    <property type="evidence" value="ECO:0007669"/>
    <property type="project" value="InterPro"/>
</dbReference>
<dbReference type="PROSITE" id="PS50249">
    <property type="entry name" value="MPN"/>
    <property type="match status" value="1"/>
</dbReference>
<accession>A0AAV9CVP3</accession>
<proteinExistence type="inferred from homology"/>
<dbReference type="Pfam" id="PF03665">
    <property type="entry name" value="UPF0172"/>
    <property type="match status" value="1"/>
</dbReference>
<dbReference type="EMBL" id="JAUJYO010000017">
    <property type="protein sequence ID" value="KAK1292519.1"/>
    <property type="molecule type" value="Genomic_DNA"/>
</dbReference>
<reference evidence="3" key="1">
    <citation type="journal article" date="2023" name="Nat. Commun.">
        <title>Diploid and tetraploid genomes of Acorus and the evolution of monocots.</title>
        <authorList>
            <person name="Ma L."/>
            <person name="Liu K.W."/>
            <person name="Li Z."/>
            <person name="Hsiao Y.Y."/>
            <person name="Qi Y."/>
            <person name="Fu T."/>
            <person name="Tang G.D."/>
            <person name="Zhang D."/>
            <person name="Sun W.H."/>
            <person name="Liu D.K."/>
            <person name="Li Y."/>
            <person name="Chen G.Z."/>
            <person name="Liu X.D."/>
            <person name="Liao X.Y."/>
            <person name="Jiang Y.T."/>
            <person name="Yu X."/>
            <person name="Hao Y."/>
            <person name="Huang J."/>
            <person name="Zhao X.W."/>
            <person name="Ke S."/>
            <person name="Chen Y.Y."/>
            <person name="Wu W.L."/>
            <person name="Hsu J.L."/>
            <person name="Lin Y.F."/>
            <person name="Huang M.D."/>
            <person name="Li C.Y."/>
            <person name="Huang L."/>
            <person name="Wang Z.W."/>
            <person name="Zhao X."/>
            <person name="Zhong W.Y."/>
            <person name="Peng D.H."/>
            <person name="Ahmad S."/>
            <person name="Lan S."/>
            <person name="Zhang J.S."/>
            <person name="Tsai W.C."/>
            <person name="Van de Peer Y."/>
            <person name="Liu Z.J."/>
        </authorList>
    </citation>
    <scope>NUCLEOTIDE SEQUENCE</scope>
    <source>
        <strain evidence="3">CP</strain>
    </source>
</reference>
<evidence type="ECO:0000259" key="2">
    <source>
        <dbReference type="PROSITE" id="PS50249"/>
    </source>
</evidence>
<protein>
    <recommendedName>
        <fullName evidence="2">MPN domain-containing protein</fullName>
    </recommendedName>
</protein>
<keyword evidence="4" id="KW-1185">Reference proteome</keyword>
<evidence type="ECO:0000256" key="1">
    <source>
        <dbReference type="ARBA" id="ARBA00007461"/>
    </source>
</evidence>
<dbReference type="InterPro" id="IPR037518">
    <property type="entry name" value="MPN"/>
</dbReference>
<dbReference type="PANTHER" id="PTHR12941">
    <property type="entry name" value="ER MEMBRANE PROTEIN COMPLEX"/>
    <property type="match status" value="1"/>
</dbReference>
<evidence type="ECO:0000313" key="4">
    <source>
        <dbReference type="Proteomes" id="UP001180020"/>
    </source>
</evidence>
<evidence type="ECO:0000313" key="3">
    <source>
        <dbReference type="EMBL" id="KAK1292519.1"/>
    </source>
</evidence>
<feature type="domain" description="MPN" evidence="2">
    <location>
        <begin position="7"/>
        <end position="139"/>
    </location>
</feature>
<dbReference type="PANTHER" id="PTHR12941:SF10">
    <property type="entry name" value="ER MEMBRANE PROTEIN COMPLEX SUBUNIT 8_9 HOMOLOG"/>
    <property type="match status" value="1"/>
</dbReference>
<reference evidence="3" key="2">
    <citation type="submission" date="2023-06" db="EMBL/GenBank/DDBJ databases">
        <authorList>
            <person name="Ma L."/>
            <person name="Liu K.-W."/>
            <person name="Li Z."/>
            <person name="Hsiao Y.-Y."/>
            <person name="Qi Y."/>
            <person name="Fu T."/>
            <person name="Tang G."/>
            <person name="Zhang D."/>
            <person name="Sun W.-H."/>
            <person name="Liu D.-K."/>
            <person name="Li Y."/>
            <person name="Chen G.-Z."/>
            <person name="Liu X.-D."/>
            <person name="Liao X.-Y."/>
            <person name="Jiang Y.-T."/>
            <person name="Yu X."/>
            <person name="Hao Y."/>
            <person name="Huang J."/>
            <person name="Zhao X.-W."/>
            <person name="Ke S."/>
            <person name="Chen Y.-Y."/>
            <person name="Wu W.-L."/>
            <person name="Hsu J.-L."/>
            <person name="Lin Y.-F."/>
            <person name="Huang M.-D."/>
            <person name="Li C.-Y."/>
            <person name="Huang L."/>
            <person name="Wang Z.-W."/>
            <person name="Zhao X."/>
            <person name="Zhong W.-Y."/>
            <person name="Peng D.-H."/>
            <person name="Ahmad S."/>
            <person name="Lan S."/>
            <person name="Zhang J.-S."/>
            <person name="Tsai W.-C."/>
            <person name="Van De Peer Y."/>
            <person name="Liu Z.-J."/>
        </authorList>
    </citation>
    <scope>NUCLEOTIDE SEQUENCE</scope>
    <source>
        <strain evidence="3">CP</strain>
        <tissue evidence="3">Leaves</tissue>
    </source>
</reference>